<protein>
    <recommendedName>
        <fullName evidence="4">Protein S-acyltransferase</fullName>
    </recommendedName>
</protein>
<feature type="non-terminal residue" evidence="2">
    <location>
        <position position="1"/>
    </location>
</feature>
<feature type="region of interest" description="Disordered" evidence="1">
    <location>
        <begin position="1"/>
        <end position="55"/>
    </location>
</feature>
<dbReference type="EMBL" id="CAUYUJ010008147">
    <property type="protein sequence ID" value="CAK0823030.1"/>
    <property type="molecule type" value="Genomic_DNA"/>
</dbReference>
<proteinExistence type="predicted"/>
<feature type="compositionally biased region" description="Basic and acidic residues" evidence="1">
    <location>
        <begin position="1"/>
        <end position="22"/>
    </location>
</feature>
<sequence>HHHNRAEGVREGAEDATRRGIDGRPLAKPGPQRRSQKDQQSLVPISQGRHPRPRGAPEATLAALLVLSVEQSRPCVDGRPIVGGTRSPSFAPWSLPPSLLPPSSLLCCAGRPAWRGLVRRPPRRIPAVPAHAPAAAARVRAGPPPPYPLMQPIWDHGYEWEHWALLPAGCFHTVYYGDFAQDRDYPPYWAWLQKYPMWVVTPWLVLWSLVTMVIFQNAGSVGIRPKRYTVEWLQATKERERIENTNPVTRYLDRRRTERGGTWTDRAVQPAVAPVLDGMWMSNTHDPDFPEYNVPGTPFWGMATGLSKEDTFRMEKTFRMDEERSEACAAPPVAGGRVSAPPPLGRLVCNHCAPLGLPPFAPASLPSPPLGWAHALGTPSLRRLARSMAAHGSFFALPKLLRACGHDAM</sequence>
<evidence type="ECO:0000256" key="1">
    <source>
        <dbReference type="SAM" id="MobiDB-lite"/>
    </source>
</evidence>
<reference evidence="2" key="1">
    <citation type="submission" date="2023-10" db="EMBL/GenBank/DDBJ databases">
        <authorList>
            <person name="Chen Y."/>
            <person name="Shah S."/>
            <person name="Dougan E. K."/>
            <person name="Thang M."/>
            <person name="Chan C."/>
        </authorList>
    </citation>
    <scope>NUCLEOTIDE SEQUENCE [LARGE SCALE GENOMIC DNA]</scope>
</reference>
<comment type="caution">
    <text evidence="2">The sequence shown here is derived from an EMBL/GenBank/DDBJ whole genome shotgun (WGS) entry which is preliminary data.</text>
</comment>
<evidence type="ECO:0000313" key="3">
    <source>
        <dbReference type="Proteomes" id="UP001189429"/>
    </source>
</evidence>
<evidence type="ECO:0000313" key="2">
    <source>
        <dbReference type="EMBL" id="CAK0823030.1"/>
    </source>
</evidence>
<organism evidence="2 3">
    <name type="scientific">Prorocentrum cordatum</name>
    <dbReference type="NCBI Taxonomy" id="2364126"/>
    <lineage>
        <taxon>Eukaryota</taxon>
        <taxon>Sar</taxon>
        <taxon>Alveolata</taxon>
        <taxon>Dinophyceae</taxon>
        <taxon>Prorocentrales</taxon>
        <taxon>Prorocentraceae</taxon>
        <taxon>Prorocentrum</taxon>
    </lineage>
</organism>
<gene>
    <name evidence="2" type="ORF">PCOR1329_LOCUS23884</name>
</gene>
<accession>A0ABN9S0Q3</accession>
<dbReference type="Proteomes" id="UP001189429">
    <property type="component" value="Unassembled WGS sequence"/>
</dbReference>
<name>A0ABN9S0Q3_9DINO</name>
<evidence type="ECO:0008006" key="4">
    <source>
        <dbReference type="Google" id="ProtNLM"/>
    </source>
</evidence>
<keyword evidence="3" id="KW-1185">Reference proteome</keyword>